<evidence type="ECO:0000313" key="3">
    <source>
        <dbReference type="EMBL" id="KAH6682321.1"/>
    </source>
</evidence>
<feature type="region of interest" description="Disordered" evidence="1">
    <location>
        <begin position="203"/>
        <end position="233"/>
    </location>
</feature>
<keyword evidence="2" id="KW-0812">Transmembrane</keyword>
<feature type="compositionally biased region" description="Polar residues" evidence="1">
    <location>
        <begin position="140"/>
        <end position="156"/>
    </location>
</feature>
<protein>
    <submittedName>
        <fullName evidence="3">Uncharacterized protein</fullName>
    </submittedName>
</protein>
<dbReference type="PANTHER" id="PTHR40623">
    <property type="entry name" value="INTEGRAL MEMBRANE PROTEIN"/>
    <property type="match status" value="1"/>
</dbReference>
<accession>A0A9P8V8K9</accession>
<dbReference type="PANTHER" id="PTHR40623:SF2">
    <property type="entry name" value="INTEGRAL MEMBRANE PROTEIN"/>
    <property type="match status" value="1"/>
</dbReference>
<evidence type="ECO:0000313" key="4">
    <source>
        <dbReference type="Proteomes" id="UP000770015"/>
    </source>
</evidence>
<comment type="caution">
    <text evidence="3">The sequence shown here is derived from an EMBL/GenBank/DDBJ whole genome shotgun (WGS) entry which is preliminary data.</text>
</comment>
<dbReference type="EMBL" id="JAGSXJ010000018">
    <property type="protein sequence ID" value="KAH6682321.1"/>
    <property type="molecule type" value="Genomic_DNA"/>
</dbReference>
<gene>
    <name evidence="3" type="ORF">F5X68DRAFT_263296</name>
</gene>
<dbReference type="Proteomes" id="UP000770015">
    <property type="component" value="Unassembled WGS sequence"/>
</dbReference>
<evidence type="ECO:0000256" key="1">
    <source>
        <dbReference type="SAM" id="MobiDB-lite"/>
    </source>
</evidence>
<evidence type="ECO:0000256" key="2">
    <source>
        <dbReference type="SAM" id="Phobius"/>
    </source>
</evidence>
<dbReference type="OrthoDB" id="4850851at2759"/>
<keyword evidence="2" id="KW-1133">Transmembrane helix</keyword>
<reference evidence="3" key="1">
    <citation type="journal article" date="2021" name="Nat. Commun.">
        <title>Genetic determinants of endophytism in the Arabidopsis root mycobiome.</title>
        <authorList>
            <person name="Mesny F."/>
            <person name="Miyauchi S."/>
            <person name="Thiergart T."/>
            <person name="Pickel B."/>
            <person name="Atanasova L."/>
            <person name="Karlsson M."/>
            <person name="Huettel B."/>
            <person name="Barry K.W."/>
            <person name="Haridas S."/>
            <person name="Chen C."/>
            <person name="Bauer D."/>
            <person name="Andreopoulos W."/>
            <person name="Pangilinan J."/>
            <person name="LaButti K."/>
            <person name="Riley R."/>
            <person name="Lipzen A."/>
            <person name="Clum A."/>
            <person name="Drula E."/>
            <person name="Henrissat B."/>
            <person name="Kohler A."/>
            <person name="Grigoriev I.V."/>
            <person name="Martin F.M."/>
            <person name="Hacquard S."/>
        </authorList>
    </citation>
    <scope>NUCLEOTIDE SEQUENCE</scope>
    <source>
        <strain evidence="3">MPI-SDFR-AT-0117</strain>
    </source>
</reference>
<feature type="region of interest" description="Disordered" evidence="1">
    <location>
        <begin position="100"/>
        <end position="167"/>
    </location>
</feature>
<dbReference type="AlphaFoldDB" id="A0A9P8V8K9"/>
<feature type="compositionally biased region" description="Polar residues" evidence="1">
    <location>
        <begin position="223"/>
        <end position="233"/>
    </location>
</feature>
<proteinExistence type="predicted"/>
<keyword evidence="2" id="KW-0472">Membrane</keyword>
<name>A0A9P8V8K9_9PEZI</name>
<feature type="transmembrane region" description="Helical" evidence="2">
    <location>
        <begin position="14"/>
        <end position="34"/>
    </location>
</feature>
<organism evidence="3 4">
    <name type="scientific">Plectosphaerella plurivora</name>
    <dbReference type="NCBI Taxonomy" id="936078"/>
    <lineage>
        <taxon>Eukaryota</taxon>
        <taxon>Fungi</taxon>
        <taxon>Dikarya</taxon>
        <taxon>Ascomycota</taxon>
        <taxon>Pezizomycotina</taxon>
        <taxon>Sordariomycetes</taxon>
        <taxon>Hypocreomycetidae</taxon>
        <taxon>Glomerellales</taxon>
        <taxon>Plectosphaerellaceae</taxon>
        <taxon>Plectosphaerella</taxon>
    </lineage>
</organism>
<sequence length="250" mass="27055">MATFFVSWALWQQLSFILAASIGVVFLAGYVKVFSTTLALRKQLVIDEEKQARREELRYSGLPSSPSINSPGIPFGIRAIESGVEVDGIWISYPPSPKHRTPSIHHAEADSTALPPTEDTPVDHDQMTPPIVPQVYAPSDASSTTDTQTPQLFYTPSPSPAPRHPELGQEEHVGLEHHGPYLIETYIPSMGDSTDSGRLADCSSLSSDPGTMTMAPAIPSPNPSNTRAVPQGSSFAERMRRHAALAEQGL</sequence>
<keyword evidence="4" id="KW-1185">Reference proteome</keyword>